<dbReference type="AlphaFoldDB" id="A0AAE0AP51"/>
<dbReference type="PANTHER" id="PTHR31286">
    <property type="entry name" value="GLYCINE-RICH CELL WALL STRUCTURAL PROTEIN 1.8-LIKE"/>
    <property type="match status" value="1"/>
</dbReference>
<dbReference type="PANTHER" id="PTHR31286:SF167">
    <property type="entry name" value="OS09G0268800 PROTEIN"/>
    <property type="match status" value="1"/>
</dbReference>
<gene>
    <name evidence="2" type="ORF">Dsin_008310</name>
</gene>
<reference evidence="2" key="1">
    <citation type="journal article" date="2023" name="Plant J.">
        <title>Genome sequences and population genomics provide insights into the demographic history, inbreeding, and mutation load of two 'living fossil' tree species of Dipteronia.</title>
        <authorList>
            <person name="Feng Y."/>
            <person name="Comes H.P."/>
            <person name="Chen J."/>
            <person name="Zhu S."/>
            <person name="Lu R."/>
            <person name="Zhang X."/>
            <person name="Li P."/>
            <person name="Qiu J."/>
            <person name="Olsen K.M."/>
            <person name="Qiu Y."/>
        </authorList>
    </citation>
    <scope>NUCLEOTIDE SEQUENCE</scope>
    <source>
        <strain evidence="2">NBL</strain>
    </source>
</reference>
<feature type="domain" description="DUF4283" evidence="1">
    <location>
        <begin position="13"/>
        <end position="82"/>
    </location>
</feature>
<comment type="caution">
    <text evidence="2">The sequence shown here is derived from an EMBL/GenBank/DDBJ whole genome shotgun (WGS) entry which is preliminary data.</text>
</comment>
<evidence type="ECO:0000259" key="1">
    <source>
        <dbReference type="Pfam" id="PF14111"/>
    </source>
</evidence>
<keyword evidence="3" id="KW-1185">Reference proteome</keyword>
<sequence length="192" mass="22741">MMKRKLLDNGQHRLALCLIWKVMKTKLVNREVSIDVMTRVWQVNGGVEIEAVEGNVFAFYFKNGEDRQRILLWGPWYFDKVTTMLLLYERLPDYYFKCGRLGHTMRECFMEGEKRDVKSETSLRLGMWLLAVCPPKRPHVCKGRRRKQAKVDKIELGENLGKRELRNLDEKNRLLVKRAKAWSKRLIDDPAE</sequence>
<dbReference type="Proteomes" id="UP001281410">
    <property type="component" value="Unassembled WGS sequence"/>
</dbReference>
<protein>
    <recommendedName>
        <fullName evidence="1">DUF4283 domain-containing protein</fullName>
    </recommendedName>
</protein>
<evidence type="ECO:0000313" key="3">
    <source>
        <dbReference type="Proteomes" id="UP001281410"/>
    </source>
</evidence>
<name>A0AAE0AP51_9ROSI</name>
<evidence type="ECO:0000313" key="2">
    <source>
        <dbReference type="EMBL" id="KAK3221285.1"/>
    </source>
</evidence>
<dbReference type="InterPro" id="IPR040256">
    <property type="entry name" value="At4g02000-like"/>
</dbReference>
<dbReference type="Pfam" id="PF14111">
    <property type="entry name" value="DUF4283"/>
    <property type="match status" value="1"/>
</dbReference>
<dbReference type="InterPro" id="IPR025558">
    <property type="entry name" value="DUF4283"/>
</dbReference>
<organism evidence="2 3">
    <name type="scientific">Dipteronia sinensis</name>
    <dbReference type="NCBI Taxonomy" id="43782"/>
    <lineage>
        <taxon>Eukaryota</taxon>
        <taxon>Viridiplantae</taxon>
        <taxon>Streptophyta</taxon>
        <taxon>Embryophyta</taxon>
        <taxon>Tracheophyta</taxon>
        <taxon>Spermatophyta</taxon>
        <taxon>Magnoliopsida</taxon>
        <taxon>eudicotyledons</taxon>
        <taxon>Gunneridae</taxon>
        <taxon>Pentapetalae</taxon>
        <taxon>rosids</taxon>
        <taxon>malvids</taxon>
        <taxon>Sapindales</taxon>
        <taxon>Sapindaceae</taxon>
        <taxon>Hippocastanoideae</taxon>
        <taxon>Acereae</taxon>
        <taxon>Dipteronia</taxon>
    </lineage>
</organism>
<accession>A0AAE0AP51</accession>
<dbReference type="EMBL" id="JANJYJ010000003">
    <property type="protein sequence ID" value="KAK3221285.1"/>
    <property type="molecule type" value="Genomic_DNA"/>
</dbReference>
<proteinExistence type="predicted"/>